<keyword evidence="1" id="KW-0732">Signal</keyword>
<reference evidence="2 3" key="1">
    <citation type="journal article" date="2015" name="Stand. Genomic Sci.">
        <title>Genomic Encyclopedia of Bacterial and Archaeal Type Strains, Phase III: the genomes of soil and plant-associated and newly described type strains.</title>
        <authorList>
            <person name="Whitman W.B."/>
            <person name="Woyke T."/>
            <person name="Klenk H.P."/>
            <person name="Zhou Y."/>
            <person name="Lilburn T.G."/>
            <person name="Beck B.J."/>
            <person name="De Vos P."/>
            <person name="Vandamme P."/>
            <person name="Eisen J.A."/>
            <person name="Garrity G."/>
            <person name="Hugenholtz P."/>
            <person name="Kyrpides N.C."/>
        </authorList>
    </citation>
    <scope>NUCLEOTIDE SEQUENCE [LARGE SCALE GENOMIC DNA]</scope>
    <source>
        <strain evidence="2 3">A3</strain>
    </source>
</reference>
<feature type="signal peptide" evidence="1">
    <location>
        <begin position="1"/>
        <end position="20"/>
    </location>
</feature>
<proteinExistence type="predicted"/>
<feature type="chain" id="PRO_5020209327" evidence="1">
    <location>
        <begin position="21"/>
        <end position="212"/>
    </location>
</feature>
<sequence length="212" mass="23092">MRVGLPAMAAWVCVSSVTTAGELDVVVVDLHGAPATDAVVSVHGRGAPPAREAVTRAIDQHDETFIPYVEVFRPGDRVVFHNSDRTRHHVYSFAPAKSFEFVIAPGGETPPVVLDRTGEIAVGCNIHDRMITHLYVSDAPWIAKSDARGRAVFDALPAGRYTVSVWHPQLRPGKAEPEQAIDVGGEAASLRFSLPLLADPRPDPDDRERTRY</sequence>
<dbReference type="EMBL" id="SLWQ01000006">
    <property type="protein sequence ID" value="TCO39978.1"/>
    <property type="molecule type" value="Genomic_DNA"/>
</dbReference>
<evidence type="ECO:0000313" key="2">
    <source>
        <dbReference type="EMBL" id="TCO39978.1"/>
    </source>
</evidence>
<dbReference type="Proteomes" id="UP000294862">
    <property type="component" value="Unassembled WGS sequence"/>
</dbReference>
<evidence type="ECO:0000256" key="1">
    <source>
        <dbReference type="SAM" id="SignalP"/>
    </source>
</evidence>
<protein>
    <submittedName>
        <fullName evidence="2">Plastocyanin</fullName>
    </submittedName>
</protein>
<accession>A0A4R2I9G6</accession>
<dbReference type="InterPro" id="IPR008972">
    <property type="entry name" value="Cupredoxin"/>
</dbReference>
<dbReference type="AlphaFoldDB" id="A0A4R2I9G6"/>
<evidence type="ECO:0000313" key="3">
    <source>
        <dbReference type="Proteomes" id="UP000294862"/>
    </source>
</evidence>
<organism evidence="2 3">
    <name type="scientific">Dokdonella fugitiva</name>
    <dbReference type="NCBI Taxonomy" id="328517"/>
    <lineage>
        <taxon>Bacteria</taxon>
        <taxon>Pseudomonadati</taxon>
        <taxon>Pseudomonadota</taxon>
        <taxon>Gammaproteobacteria</taxon>
        <taxon>Lysobacterales</taxon>
        <taxon>Rhodanobacteraceae</taxon>
        <taxon>Dokdonella</taxon>
    </lineage>
</organism>
<comment type="caution">
    <text evidence="2">The sequence shown here is derived from an EMBL/GenBank/DDBJ whole genome shotgun (WGS) entry which is preliminary data.</text>
</comment>
<dbReference type="SUPFAM" id="SSF49503">
    <property type="entry name" value="Cupredoxins"/>
    <property type="match status" value="1"/>
</dbReference>
<gene>
    <name evidence="2" type="ORF">EV148_106133</name>
</gene>
<dbReference type="Gene3D" id="2.60.40.420">
    <property type="entry name" value="Cupredoxins - blue copper proteins"/>
    <property type="match status" value="1"/>
</dbReference>
<name>A0A4R2I9G6_9GAMM</name>
<keyword evidence="3" id="KW-1185">Reference proteome</keyword>